<gene>
    <name evidence="3" type="ORF">WJX84_010643</name>
</gene>
<dbReference type="EMBL" id="JALJOV010000134">
    <property type="protein sequence ID" value="KAK9866791.1"/>
    <property type="molecule type" value="Genomic_DNA"/>
</dbReference>
<evidence type="ECO:0000259" key="2">
    <source>
        <dbReference type="Pfam" id="PF09118"/>
    </source>
</evidence>
<evidence type="ECO:0000313" key="3">
    <source>
        <dbReference type="EMBL" id="KAK9866791.1"/>
    </source>
</evidence>
<dbReference type="Gene3D" id="2.130.10.80">
    <property type="entry name" value="Galactose oxidase/kelch, beta-propeller"/>
    <property type="match status" value="1"/>
</dbReference>
<dbReference type="InterPro" id="IPR014756">
    <property type="entry name" value="Ig_E-set"/>
</dbReference>
<dbReference type="InterPro" id="IPR013783">
    <property type="entry name" value="Ig-like_fold"/>
</dbReference>
<evidence type="ECO:0000256" key="1">
    <source>
        <dbReference type="SAM" id="MobiDB-lite"/>
    </source>
</evidence>
<sequence>MNLRGGPSQPNKASSQAVTPPDEAALGDPLQYIGNLPFNFEPPMVGQPPTLDPAITTPIPGNDPTINGSFSVVGNTGAIAAHSIPFANDLVLFLIRPNQRIDFGGETSALPNEAYLLVDNGTRVETAALYNLTDNTFQPFHITESPLCSGHVLLQDGTAFVVGGMMVGIDAPYYTIGYQAVRRVDATKPSSSLVNQFPTGRWYPGIMTLPDGNILIVGGAQIEEIGWGTSKSPLGSGTPLGGSSTSTVQCVGNAGAQMEALFMDVTGASPDNAVGPLPEFPVPLFFPQQASITLLPLSGPDYQTQVLAAGGSAEYCATSMTPGGTTSFLVDVSPGANHSIVEEEAHFPRVMGDGVLLPDGRIFLCNGAQEGIAGGGGYGSSAADKGATVAEIYDPAQPVFVGGSETTAEHRAQIYTPSYLQVGKPRPIITSNPPNIGYNTSFGVGFSGVPSQDRVVLNRLASSTHSNHFDQRQVVLDCTDVGSLANCQSPPNSSVAPPGQYQLFLLYQGVPSQANIVYLSSGVAPPPVDNNLGSGMPTSPAASIPVASGGPAPALPVAVAG</sequence>
<dbReference type="SUPFAM" id="SSF50965">
    <property type="entry name" value="Galactose oxidase, central domain"/>
    <property type="match status" value="1"/>
</dbReference>
<comment type="caution">
    <text evidence="3">The sequence shown here is derived from an EMBL/GenBank/DDBJ whole genome shotgun (WGS) entry which is preliminary data.</text>
</comment>
<dbReference type="InterPro" id="IPR011043">
    <property type="entry name" value="Gal_Oxase/kelch_b-propeller"/>
</dbReference>
<dbReference type="Gene3D" id="2.60.40.10">
    <property type="entry name" value="Immunoglobulins"/>
    <property type="match status" value="1"/>
</dbReference>
<dbReference type="InterPro" id="IPR015202">
    <property type="entry name" value="GO-like_E_set"/>
</dbReference>
<dbReference type="PANTHER" id="PTHR32208">
    <property type="entry name" value="SECRETED PROTEIN-RELATED"/>
    <property type="match status" value="1"/>
</dbReference>
<dbReference type="CDD" id="cd02851">
    <property type="entry name" value="E_set_GO_C"/>
    <property type="match status" value="1"/>
</dbReference>
<accession>A0AAW1TEB2</accession>
<dbReference type="InterPro" id="IPR037293">
    <property type="entry name" value="Gal_Oxidase_central_sf"/>
</dbReference>
<dbReference type="AlphaFoldDB" id="A0AAW1TEB2"/>
<feature type="region of interest" description="Disordered" evidence="1">
    <location>
        <begin position="1"/>
        <end position="26"/>
    </location>
</feature>
<name>A0AAW1TEB2_9CHLO</name>
<dbReference type="PANTHER" id="PTHR32208:SF21">
    <property type="entry name" value="LOW QUALITY PROTEIN: ALDEHYDE OXIDASE GLOX-LIKE"/>
    <property type="match status" value="1"/>
</dbReference>
<feature type="compositionally biased region" description="Polar residues" evidence="1">
    <location>
        <begin position="8"/>
        <end position="18"/>
    </location>
</feature>
<reference evidence="3 4" key="1">
    <citation type="journal article" date="2024" name="Nat. Commun.">
        <title>Phylogenomics reveals the evolutionary origins of lichenization in chlorophyte algae.</title>
        <authorList>
            <person name="Puginier C."/>
            <person name="Libourel C."/>
            <person name="Otte J."/>
            <person name="Skaloud P."/>
            <person name="Haon M."/>
            <person name="Grisel S."/>
            <person name="Petersen M."/>
            <person name="Berrin J.G."/>
            <person name="Delaux P.M."/>
            <person name="Dal Grande F."/>
            <person name="Keller J."/>
        </authorList>
    </citation>
    <scope>NUCLEOTIDE SEQUENCE [LARGE SCALE GENOMIC DNA]</scope>
    <source>
        <strain evidence="3 4">SAG 2523</strain>
    </source>
</reference>
<protein>
    <recommendedName>
        <fullName evidence="2">Galactose oxidase-like Early set domain-containing protein</fullName>
    </recommendedName>
</protein>
<evidence type="ECO:0000313" key="4">
    <source>
        <dbReference type="Proteomes" id="UP001485043"/>
    </source>
</evidence>
<dbReference type="Proteomes" id="UP001485043">
    <property type="component" value="Unassembled WGS sequence"/>
</dbReference>
<organism evidence="3 4">
    <name type="scientific">Apatococcus fuscideae</name>
    <dbReference type="NCBI Taxonomy" id="2026836"/>
    <lineage>
        <taxon>Eukaryota</taxon>
        <taxon>Viridiplantae</taxon>
        <taxon>Chlorophyta</taxon>
        <taxon>core chlorophytes</taxon>
        <taxon>Trebouxiophyceae</taxon>
        <taxon>Chlorellales</taxon>
        <taxon>Chlorellaceae</taxon>
        <taxon>Apatococcus</taxon>
    </lineage>
</organism>
<keyword evidence="4" id="KW-1185">Reference proteome</keyword>
<feature type="domain" description="Galactose oxidase-like Early set" evidence="2">
    <location>
        <begin position="426"/>
        <end position="517"/>
    </location>
</feature>
<dbReference type="Pfam" id="PF09118">
    <property type="entry name" value="GO-like_E_set"/>
    <property type="match status" value="1"/>
</dbReference>
<proteinExistence type="predicted"/>
<dbReference type="SUPFAM" id="SSF81296">
    <property type="entry name" value="E set domains"/>
    <property type="match status" value="1"/>
</dbReference>